<proteinExistence type="predicted"/>
<evidence type="ECO:0000256" key="2">
    <source>
        <dbReference type="ARBA" id="ARBA00034247"/>
    </source>
</evidence>
<comment type="caution">
    <text evidence="5">The sequence shown here is derived from an EMBL/GenBank/DDBJ whole genome shotgun (WGS) entry which is preliminary data.</text>
</comment>
<dbReference type="AlphaFoldDB" id="T0JCV2"/>
<feature type="transmembrane region" description="Helical" evidence="3">
    <location>
        <begin position="179"/>
        <end position="201"/>
    </location>
</feature>
<dbReference type="NCBIfam" id="TIGR00254">
    <property type="entry name" value="GGDEF"/>
    <property type="match status" value="1"/>
</dbReference>
<dbReference type="RefSeq" id="WP_021288347.1">
    <property type="nucleotide sequence ID" value="NZ_AUPZ01000015.1"/>
</dbReference>
<dbReference type="GO" id="GO:0043709">
    <property type="term" value="P:cell adhesion involved in single-species biofilm formation"/>
    <property type="evidence" value="ECO:0007669"/>
    <property type="project" value="TreeGrafter"/>
</dbReference>
<gene>
    <name evidence="5" type="ORF">M947_10545</name>
</gene>
<dbReference type="PROSITE" id="PS50887">
    <property type="entry name" value="GGDEF"/>
    <property type="match status" value="1"/>
</dbReference>
<protein>
    <recommendedName>
        <fullName evidence="1">diguanylate cyclase</fullName>
        <ecNumber evidence="1">2.7.7.65</ecNumber>
    </recommendedName>
</protein>
<keyword evidence="3" id="KW-0812">Transmembrane</keyword>
<dbReference type="Pfam" id="PF00990">
    <property type="entry name" value="GGDEF"/>
    <property type="match status" value="1"/>
</dbReference>
<dbReference type="Gene3D" id="3.30.70.270">
    <property type="match status" value="1"/>
</dbReference>
<dbReference type="EMBL" id="AUPZ01000015">
    <property type="protein sequence ID" value="EQB34627.1"/>
    <property type="molecule type" value="Genomic_DNA"/>
</dbReference>
<dbReference type="EC" id="2.7.7.65" evidence="1"/>
<dbReference type="InterPro" id="IPR029787">
    <property type="entry name" value="Nucleotide_cyclase"/>
</dbReference>
<reference evidence="5 6" key="1">
    <citation type="submission" date="2013-07" db="EMBL/GenBank/DDBJ databases">
        <title>Sulfurimonas hongkongensis AST-10 Genome Sequencing.</title>
        <authorList>
            <person name="Cai L."/>
            <person name="Zhang T."/>
        </authorList>
    </citation>
    <scope>NUCLEOTIDE SEQUENCE [LARGE SCALE GENOMIC DNA]</scope>
    <source>
        <strain evidence="5 6">AST-10</strain>
    </source>
</reference>
<dbReference type="CDD" id="cd01949">
    <property type="entry name" value="GGDEF"/>
    <property type="match status" value="1"/>
</dbReference>
<keyword evidence="6" id="KW-1185">Reference proteome</keyword>
<evidence type="ECO:0000313" key="5">
    <source>
        <dbReference type="EMBL" id="EQB34627.1"/>
    </source>
</evidence>
<dbReference type="InterPro" id="IPR000160">
    <property type="entry name" value="GGDEF_dom"/>
</dbReference>
<comment type="catalytic activity">
    <reaction evidence="2">
        <text>2 GTP = 3',3'-c-di-GMP + 2 diphosphate</text>
        <dbReference type="Rhea" id="RHEA:24898"/>
        <dbReference type="ChEBI" id="CHEBI:33019"/>
        <dbReference type="ChEBI" id="CHEBI:37565"/>
        <dbReference type="ChEBI" id="CHEBI:58805"/>
        <dbReference type="EC" id="2.7.7.65"/>
    </reaction>
</comment>
<dbReference type="GO" id="GO:0005886">
    <property type="term" value="C:plasma membrane"/>
    <property type="evidence" value="ECO:0007669"/>
    <property type="project" value="TreeGrafter"/>
</dbReference>
<dbReference type="PATRIC" id="fig|1172190.3.peg.2035"/>
<evidence type="ECO:0000256" key="1">
    <source>
        <dbReference type="ARBA" id="ARBA00012528"/>
    </source>
</evidence>
<dbReference type="Proteomes" id="UP000015520">
    <property type="component" value="Unassembled WGS sequence"/>
</dbReference>
<feature type="domain" description="GGDEF" evidence="4">
    <location>
        <begin position="474"/>
        <end position="608"/>
    </location>
</feature>
<keyword evidence="3" id="KW-1133">Transmembrane helix</keyword>
<evidence type="ECO:0000259" key="4">
    <source>
        <dbReference type="PROSITE" id="PS50887"/>
    </source>
</evidence>
<sequence>MKTKLKLLLIVAGMLLALTTATIINVSLNFRDYSIKSATEKAKLTATIVKDGLTAHMVNNIMDKREYFMHQISANNKEVKALWLARSENVIQQYGEGSNDETVRDAIDSKVLESGETIKKVIENAQETTLRVTIPYKATVDNGNTNCLSCHDVKRGATLGVISMEFDISDMRTSGMITILKILGINLLFLIIVLFLLNHYINPFMQLFSTMQNGIKKAYSGDFSHKFETTLGGDAKKITEQLNTLFTKMQKTFGEIKLNLGTFIPQGSVSSADPLHEASTIIHELSDVYKFKKTIELDANKSEVYNRIIDIFKLKYNLRCFSFYELNNRTNERNLFYATDEEALICQEKINKDAQLCRANRTKSVTVSTEFPNLCQACLSEKQNYVCIPFVINNDVSLTVSFIGEDENEVERIKSCVNSIKHYFEAAKPVIESQILMEKLTDTSLRDGMTGLYNRRFLEELIDQVMHQANRLKETYSVMMLDVDFFKKVNDTYGHDVGDRVIIAIGKLLQESIRESDLAIRYGGEEFVVMLHNASEEGTEEIAKKIHSKFSELVFDVGVGETLRKTLSIGISMFPKDGDTIWKCIKFADTALYVAKTTGRNKIVHYDKKMAESQDLR</sequence>
<dbReference type="GO" id="GO:0052621">
    <property type="term" value="F:diguanylate cyclase activity"/>
    <property type="evidence" value="ECO:0007669"/>
    <property type="project" value="UniProtKB-EC"/>
</dbReference>
<dbReference type="PANTHER" id="PTHR45138:SF9">
    <property type="entry name" value="DIGUANYLATE CYCLASE DGCM-RELATED"/>
    <property type="match status" value="1"/>
</dbReference>
<dbReference type="eggNOG" id="COG3706">
    <property type="taxonomic scope" value="Bacteria"/>
</dbReference>
<dbReference type="InterPro" id="IPR050469">
    <property type="entry name" value="Diguanylate_Cyclase"/>
</dbReference>
<accession>T0JCV2</accession>
<dbReference type="FunFam" id="3.30.70.270:FF:000001">
    <property type="entry name" value="Diguanylate cyclase domain protein"/>
    <property type="match status" value="1"/>
</dbReference>
<dbReference type="PANTHER" id="PTHR45138">
    <property type="entry name" value="REGULATORY COMPONENTS OF SENSORY TRANSDUCTION SYSTEM"/>
    <property type="match status" value="1"/>
</dbReference>
<evidence type="ECO:0000256" key="3">
    <source>
        <dbReference type="SAM" id="Phobius"/>
    </source>
</evidence>
<dbReference type="InterPro" id="IPR043128">
    <property type="entry name" value="Rev_trsase/Diguanyl_cyclase"/>
</dbReference>
<evidence type="ECO:0000313" key="6">
    <source>
        <dbReference type="Proteomes" id="UP000015520"/>
    </source>
</evidence>
<dbReference type="SUPFAM" id="SSF55073">
    <property type="entry name" value="Nucleotide cyclase"/>
    <property type="match status" value="1"/>
</dbReference>
<dbReference type="OrthoDB" id="7323245at2"/>
<keyword evidence="3" id="KW-0472">Membrane</keyword>
<dbReference type="STRING" id="1172190.M947_10545"/>
<organism evidence="5 6">
    <name type="scientific">Sulfurimonas hongkongensis</name>
    <dbReference type="NCBI Taxonomy" id="1172190"/>
    <lineage>
        <taxon>Bacteria</taxon>
        <taxon>Pseudomonadati</taxon>
        <taxon>Campylobacterota</taxon>
        <taxon>Epsilonproteobacteria</taxon>
        <taxon>Campylobacterales</taxon>
        <taxon>Sulfurimonadaceae</taxon>
        <taxon>Sulfurimonas</taxon>
    </lineage>
</organism>
<dbReference type="GO" id="GO:1902201">
    <property type="term" value="P:negative regulation of bacterial-type flagellum-dependent cell motility"/>
    <property type="evidence" value="ECO:0007669"/>
    <property type="project" value="TreeGrafter"/>
</dbReference>
<dbReference type="SMART" id="SM00267">
    <property type="entry name" value="GGDEF"/>
    <property type="match status" value="1"/>
</dbReference>
<dbReference type="Gene3D" id="3.30.450.290">
    <property type="match status" value="1"/>
</dbReference>
<name>T0JCV2_9BACT</name>